<evidence type="ECO:0000313" key="1">
    <source>
        <dbReference type="EMBL" id="CAB0149976.1"/>
    </source>
</evidence>
<organism evidence="1 2">
    <name type="scientific">Pseudidiomarina piscicola</name>
    <dbReference type="NCBI Taxonomy" id="2614830"/>
    <lineage>
        <taxon>Bacteria</taxon>
        <taxon>Pseudomonadati</taxon>
        <taxon>Pseudomonadota</taxon>
        <taxon>Gammaproteobacteria</taxon>
        <taxon>Alteromonadales</taxon>
        <taxon>Idiomarinaceae</taxon>
        <taxon>Pseudidiomarina</taxon>
    </lineage>
</organism>
<protein>
    <submittedName>
        <fullName evidence="1">Uncharacterized protein</fullName>
    </submittedName>
</protein>
<dbReference type="EMBL" id="CADCXY010000001">
    <property type="protein sequence ID" value="CAB0149976.1"/>
    <property type="molecule type" value="Genomic_DNA"/>
</dbReference>
<reference evidence="1 2" key="1">
    <citation type="submission" date="2020-02" db="EMBL/GenBank/DDBJ databases">
        <authorList>
            <person name="Rodrigo-Torres L."/>
            <person name="Arahal R. D."/>
            <person name="Lucena T."/>
        </authorList>
    </citation>
    <scope>NUCLEOTIDE SEQUENCE [LARGE SCALE GENOMIC DNA]</scope>
    <source>
        <strain evidence="1 2">CECT 9734</strain>
    </source>
</reference>
<sequence>MYSEFDVYAYLVSVQDMVFFDDDAEVAVDQMNELLHYIGSYREEDDNLDVLEEVVRRTLFEWIENPDLLGLESDEMQAYILEQLADARQQEFDEHE</sequence>
<dbReference type="Proteomes" id="UP000481517">
    <property type="component" value="Unassembled WGS sequence"/>
</dbReference>
<name>A0A6S6WL60_9GAMM</name>
<gene>
    <name evidence="1" type="ORF">PSI9734_00548</name>
</gene>
<accession>A0A6S6WL60</accession>
<dbReference type="RefSeq" id="WP_173919569.1">
    <property type="nucleotide sequence ID" value="NZ_CADCXY010000001.1"/>
</dbReference>
<proteinExistence type="predicted"/>
<keyword evidence="2" id="KW-1185">Reference proteome</keyword>
<evidence type="ECO:0000313" key="2">
    <source>
        <dbReference type="Proteomes" id="UP000481517"/>
    </source>
</evidence>
<dbReference type="AlphaFoldDB" id="A0A6S6WL60"/>